<dbReference type="GO" id="GO:0016857">
    <property type="term" value="F:racemase and epimerase activity, acting on carbohydrates and derivatives"/>
    <property type="evidence" value="ECO:0007669"/>
    <property type="project" value="InterPro"/>
</dbReference>
<evidence type="ECO:0000313" key="2">
    <source>
        <dbReference type="Proteomes" id="UP000033121"/>
    </source>
</evidence>
<protein>
    <recommendedName>
        <fullName evidence="3">L-rhamnose mutarotase</fullName>
    </recommendedName>
</protein>
<proteinExistence type="predicted"/>
<dbReference type="Gene3D" id="3.30.70.100">
    <property type="match status" value="1"/>
</dbReference>
<dbReference type="InterPro" id="IPR011008">
    <property type="entry name" value="Dimeric_a/b-barrel"/>
</dbReference>
<dbReference type="STRING" id="1220578.FPE01S_01_18080"/>
<dbReference type="Proteomes" id="UP000033121">
    <property type="component" value="Unassembled WGS sequence"/>
</dbReference>
<gene>
    <name evidence="1" type="ORF">FPE01S_01_18080</name>
</gene>
<accession>A0A0E9N095</accession>
<name>A0A0E9N095_9BACT</name>
<evidence type="ECO:0000313" key="1">
    <source>
        <dbReference type="EMBL" id="GAO42790.1"/>
    </source>
</evidence>
<organism evidence="1 2">
    <name type="scientific">Flavihumibacter petaseus NBRC 106054</name>
    <dbReference type="NCBI Taxonomy" id="1220578"/>
    <lineage>
        <taxon>Bacteria</taxon>
        <taxon>Pseudomonadati</taxon>
        <taxon>Bacteroidota</taxon>
        <taxon>Chitinophagia</taxon>
        <taxon>Chitinophagales</taxon>
        <taxon>Chitinophagaceae</taxon>
        <taxon>Flavihumibacter</taxon>
    </lineage>
</organism>
<dbReference type="EMBL" id="BBWV01000001">
    <property type="protein sequence ID" value="GAO42790.1"/>
    <property type="molecule type" value="Genomic_DNA"/>
</dbReference>
<dbReference type="Pfam" id="PF05336">
    <property type="entry name" value="rhaM"/>
    <property type="match status" value="1"/>
</dbReference>
<comment type="caution">
    <text evidence="1">The sequence shown here is derived from an EMBL/GenBank/DDBJ whole genome shotgun (WGS) entry which is preliminary data.</text>
</comment>
<dbReference type="SUPFAM" id="SSF54909">
    <property type="entry name" value="Dimeric alpha+beta barrel"/>
    <property type="match status" value="1"/>
</dbReference>
<keyword evidence="2" id="KW-1185">Reference proteome</keyword>
<dbReference type="PANTHER" id="PTHR34389">
    <property type="entry name" value="L-RHAMNOSE MUTAROTASE"/>
    <property type="match status" value="1"/>
</dbReference>
<dbReference type="AlphaFoldDB" id="A0A0E9N095"/>
<sequence>MVTGIKADKIGKYKVLHDSIWPGVVSKIQDCNIRNYSIYQKEIGGQYYLFSYFEYTGKDFKADMMKMAADSTTQLWWKETAPLQQPLPEAALKNETWTTMEEVFYLK</sequence>
<dbReference type="InterPro" id="IPR008000">
    <property type="entry name" value="Rham/fucose_mutarotase"/>
</dbReference>
<dbReference type="PANTHER" id="PTHR34389:SF2">
    <property type="entry name" value="L-RHAMNOSE MUTAROTASE"/>
    <property type="match status" value="1"/>
</dbReference>
<reference evidence="1 2" key="1">
    <citation type="submission" date="2015-04" db="EMBL/GenBank/DDBJ databases">
        <title>Whole genome shotgun sequence of Flavihumibacter petaseus NBRC 106054.</title>
        <authorList>
            <person name="Miyazawa S."/>
            <person name="Hosoyama A."/>
            <person name="Hashimoto M."/>
            <person name="Noguchi M."/>
            <person name="Tsuchikane K."/>
            <person name="Ohji S."/>
            <person name="Yamazoe A."/>
            <person name="Ichikawa N."/>
            <person name="Kimura A."/>
            <person name="Fujita N."/>
        </authorList>
    </citation>
    <scope>NUCLEOTIDE SEQUENCE [LARGE SCALE GENOMIC DNA]</scope>
    <source>
        <strain evidence="1 2">NBRC 106054</strain>
    </source>
</reference>
<evidence type="ECO:0008006" key="3">
    <source>
        <dbReference type="Google" id="ProtNLM"/>
    </source>
</evidence>